<accession>A0ABV1UWA7</accession>
<reference evidence="1 2" key="1">
    <citation type="submission" date="2024-06" db="EMBL/GenBank/DDBJ databases">
        <title>The Natural Products Discovery Center: Release of the First 8490 Sequenced Strains for Exploring Actinobacteria Biosynthetic Diversity.</title>
        <authorList>
            <person name="Kalkreuter E."/>
            <person name="Kautsar S.A."/>
            <person name="Yang D."/>
            <person name="Bader C.D."/>
            <person name="Teijaro C.N."/>
            <person name="Fluegel L."/>
            <person name="Davis C.M."/>
            <person name="Simpson J.R."/>
            <person name="Lauterbach L."/>
            <person name="Steele A.D."/>
            <person name="Gui C."/>
            <person name="Meng S."/>
            <person name="Li G."/>
            <person name="Viehrig K."/>
            <person name="Ye F."/>
            <person name="Su P."/>
            <person name="Kiefer A.F."/>
            <person name="Nichols A."/>
            <person name="Cepeda A.J."/>
            <person name="Yan W."/>
            <person name="Fan B."/>
            <person name="Jiang Y."/>
            <person name="Adhikari A."/>
            <person name="Zheng C.-J."/>
            <person name="Schuster L."/>
            <person name="Cowan T.M."/>
            <person name="Smanski M.J."/>
            <person name="Chevrette M.G."/>
            <person name="De Carvalho L.P.S."/>
            <person name="Shen B."/>
        </authorList>
    </citation>
    <scope>NUCLEOTIDE SEQUENCE [LARGE SCALE GENOMIC DNA]</scope>
    <source>
        <strain evidence="1 2">NPDC000837</strain>
    </source>
</reference>
<gene>
    <name evidence="1" type="ORF">ABT276_17215</name>
</gene>
<protein>
    <submittedName>
        <fullName evidence="1">Uncharacterized protein</fullName>
    </submittedName>
</protein>
<dbReference type="Proteomes" id="UP001445472">
    <property type="component" value="Unassembled WGS sequence"/>
</dbReference>
<organism evidence="1 2">
    <name type="scientific">Streptomyces xantholiticus</name>
    <dbReference type="NCBI Taxonomy" id="68285"/>
    <lineage>
        <taxon>Bacteria</taxon>
        <taxon>Bacillati</taxon>
        <taxon>Actinomycetota</taxon>
        <taxon>Actinomycetes</taxon>
        <taxon>Kitasatosporales</taxon>
        <taxon>Streptomycetaceae</taxon>
        <taxon>Streptomyces</taxon>
    </lineage>
</organism>
<name>A0ABV1UWA7_9ACTN</name>
<keyword evidence="2" id="KW-1185">Reference proteome</keyword>
<comment type="caution">
    <text evidence="1">The sequence shown here is derived from an EMBL/GenBank/DDBJ whole genome shotgun (WGS) entry which is preliminary data.</text>
</comment>
<sequence>MRAAGDVFLGRECLTDIDGRQRDLYIRQLRHREASPNPNSCMVSRLTLAAINGHGAADAAPVARHDVRIGVLVDFLAGRWRSPDAVSRQLVTALGTWRHESQWLETELHRLLGGDG</sequence>
<dbReference type="RefSeq" id="WP_351976739.1">
    <property type="nucleotide sequence ID" value="NZ_JBEPBX010000014.1"/>
</dbReference>
<evidence type="ECO:0000313" key="1">
    <source>
        <dbReference type="EMBL" id="MER6615073.1"/>
    </source>
</evidence>
<evidence type="ECO:0000313" key="2">
    <source>
        <dbReference type="Proteomes" id="UP001445472"/>
    </source>
</evidence>
<dbReference type="EMBL" id="JBEPBX010000014">
    <property type="protein sequence ID" value="MER6615073.1"/>
    <property type="molecule type" value="Genomic_DNA"/>
</dbReference>
<proteinExistence type="predicted"/>